<dbReference type="AlphaFoldDB" id="A0AAW5CSZ3"/>
<comment type="caution">
    <text evidence="1">The sequence shown here is derived from an EMBL/GenBank/DDBJ whole genome shotgun (WGS) entry which is preliminary data.</text>
</comment>
<gene>
    <name evidence="1" type="ORF">L0P48_14155</name>
</gene>
<organism evidence="1 2">
    <name type="scientific">Blautia massiliensis</name>
    <name type="common">ex Durand et al. 2017</name>
    <dbReference type="NCBI Taxonomy" id="1737424"/>
    <lineage>
        <taxon>Bacteria</taxon>
        <taxon>Bacillati</taxon>
        <taxon>Bacillota</taxon>
        <taxon>Clostridia</taxon>
        <taxon>Lachnospirales</taxon>
        <taxon>Lachnospiraceae</taxon>
        <taxon>Blautia</taxon>
    </lineage>
</organism>
<proteinExistence type="predicted"/>
<reference evidence="1" key="1">
    <citation type="submission" date="2022-01" db="EMBL/GenBank/DDBJ databases">
        <title>Collection of gut derived symbiotic bacterial strains cultured from healthy donors.</title>
        <authorList>
            <person name="Lin H."/>
            <person name="Kohout C."/>
            <person name="Waligurski E."/>
            <person name="Pamer E.G."/>
        </authorList>
    </citation>
    <scope>NUCLEOTIDE SEQUENCE</scope>
    <source>
        <strain evidence="1">DFI.1.11</strain>
    </source>
</reference>
<dbReference type="EMBL" id="JAKNDE010000019">
    <property type="protein sequence ID" value="MCG5034734.1"/>
    <property type="molecule type" value="Genomic_DNA"/>
</dbReference>
<sequence length="179" mass="20236">MAVLYFLRRIGYEKKTGIDEMLTKVLDTVWTHKGYTGSCYVENVEMIFKVTGTMIPGPTIEGYKQAWVSVSNTMILMNSVMQLCNEIIVAKNNGGASNQQMGDCQLLMRTYLDCLKKSGGYVASVMRNSFVMQGYLARYDSALNNCASHSRYFSDELDAQIFCLKKEHMFTYGTICVKI</sequence>
<evidence type="ECO:0000313" key="1">
    <source>
        <dbReference type="EMBL" id="MCG5034734.1"/>
    </source>
</evidence>
<protein>
    <submittedName>
        <fullName evidence="1">Uncharacterized protein</fullName>
    </submittedName>
</protein>
<dbReference type="Proteomes" id="UP001200089">
    <property type="component" value="Unassembled WGS sequence"/>
</dbReference>
<accession>A0AAW5CSZ3</accession>
<dbReference type="RefSeq" id="WP_237972500.1">
    <property type="nucleotide sequence ID" value="NZ_JAKNDE010000019.1"/>
</dbReference>
<name>A0AAW5CSZ3_9FIRM</name>
<evidence type="ECO:0000313" key="2">
    <source>
        <dbReference type="Proteomes" id="UP001200089"/>
    </source>
</evidence>